<proteinExistence type="predicted"/>
<accession>A0A934IDB6</accession>
<sequence length="57" mass="5711">MRNTFGALAALAILMILLVGPIFLAASNASDRGLSAPMRCGTEIGCDVSGPTVAMGS</sequence>
<comment type="caution">
    <text evidence="1">The sequence shown here is derived from an EMBL/GenBank/DDBJ whole genome shotgun (WGS) entry which is preliminary data.</text>
</comment>
<evidence type="ECO:0000313" key="1">
    <source>
        <dbReference type="EMBL" id="MBJ3774453.1"/>
    </source>
</evidence>
<dbReference type="Proteomes" id="UP000609531">
    <property type="component" value="Unassembled WGS sequence"/>
</dbReference>
<gene>
    <name evidence="1" type="ORF">JCR33_02070</name>
</gene>
<organism evidence="1 2">
    <name type="scientific">Acuticoccus mangrovi</name>
    <dbReference type="NCBI Taxonomy" id="2796142"/>
    <lineage>
        <taxon>Bacteria</taxon>
        <taxon>Pseudomonadati</taxon>
        <taxon>Pseudomonadota</taxon>
        <taxon>Alphaproteobacteria</taxon>
        <taxon>Hyphomicrobiales</taxon>
        <taxon>Amorphaceae</taxon>
        <taxon>Acuticoccus</taxon>
    </lineage>
</organism>
<dbReference type="AlphaFoldDB" id="A0A934IDB6"/>
<protein>
    <submittedName>
        <fullName evidence="1">Uncharacterized protein</fullName>
    </submittedName>
</protein>
<name>A0A934IDB6_9HYPH</name>
<reference evidence="1" key="1">
    <citation type="submission" date="2020-12" db="EMBL/GenBank/DDBJ databases">
        <title>Bacterial taxonomy.</title>
        <authorList>
            <person name="Pan X."/>
        </authorList>
    </citation>
    <scope>NUCLEOTIDE SEQUENCE</scope>
    <source>
        <strain evidence="1">B2012</strain>
    </source>
</reference>
<dbReference type="RefSeq" id="WP_198880333.1">
    <property type="nucleotide sequence ID" value="NZ_JAEKJA010000001.1"/>
</dbReference>
<evidence type="ECO:0000313" key="2">
    <source>
        <dbReference type="Proteomes" id="UP000609531"/>
    </source>
</evidence>
<dbReference type="EMBL" id="JAEKJA010000001">
    <property type="protein sequence ID" value="MBJ3774453.1"/>
    <property type="molecule type" value="Genomic_DNA"/>
</dbReference>
<keyword evidence="2" id="KW-1185">Reference proteome</keyword>